<accession>A0A4Y2QBM1</accession>
<evidence type="ECO:0000313" key="3">
    <source>
        <dbReference type="Proteomes" id="UP000499080"/>
    </source>
</evidence>
<reference evidence="2 3" key="1">
    <citation type="journal article" date="2019" name="Sci. Rep.">
        <title>Orb-weaving spider Araneus ventricosus genome elucidates the spidroin gene catalogue.</title>
        <authorList>
            <person name="Kono N."/>
            <person name="Nakamura H."/>
            <person name="Ohtoshi R."/>
            <person name="Moran D.A.P."/>
            <person name="Shinohara A."/>
            <person name="Yoshida Y."/>
            <person name="Fujiwara M."/>
            <person name="Mori M."/>
            <person name="Tomita M."/>
            <person name="Arakawa K."/>
        </authorList>
    </citation>
    <scope>NUCLEOTIDE SEQUENCE [LARGE SCALE GENOMIC DNA]</scope>
</reference>
<feature type="non-terminal residue" evidence="2">
    <location>
        <position position="68"/>
    </location>
</feature>
<keyword evidence="3" id="KW-1185">Reference proteome</keyword>
<proteinExistence type="predicted"/>
<comment type="caution">
    <text evidence="2">The sequence shown here is derived from an EMBL/GenBank/DDBJ whole genome shotgun (WGS) entry which is preliminary data.</text>
</comment>
<name>A0A4Y2QBM1_ARAVE</name>
<protein>
    <submittedName>
        <fullName evidence="2">Uncharacterized protein</fullName>
    </submittedName>
</protein>
<evidence type="ECO:0000256" key="1">
    <source>
        <dbReference type="SAM" id="MobiDB-lite"/>
    </source>
</evidence>
<evidence type="ECO:0000313" key="2">
    <source>
        <dbReference type="EMBL" id="GBN61595.1"/>
    </source>
</evidence>
<feature type="region of interest" description="Disordered" evidence="1">
    <location>
        <begin position="43"/>
        <end position="68"/>
    </location>
</feature>
<gene>
    <name evidence="2" type="ORF">AVEN_255061_1</name>
</gene>
<sequence>MKRLVGKLAEMKSHKTDYSRRLLKVLQRKGKIQWKEPKYIPNGEDKCETTKNPIQAKMKPSKSEVQIK</sequence>
<dbReference type="AlphaFoldDB" id="A0A4Y2QBM1"/>
<dbReference type="EMBL" id="BGPR01013657">
    <property type="protein sequence ID" value="GBN61595.1"/>
    <property type="molecule type" value="Genomic_DNA"/>
</dbReference>
<dbReference type="Proteomes" id="UP000499080">
    <property type="component" value="Unassembled WGS sequence"/>
</dbReference>
<organism evidence="2 3">
    <name type="scientific">Araneus ventricosus</name>
    <name type="common">Orbweaver spider</name>
    <name type="synonym">Epeira ventricosa</name>
    <dbReference type="NCBI Taxonomy" id="182803"/>
    <lineage>
        <taxon>Eukaryota</taxon>
        <taxon>Metazoa</taxon>
        <taxon>Ecdysozoa</taxon>
        <taxon>Arthropoda</taxon>
        <taxon>Chelicerata</taxon>
        <taxon>Arachnida</taxon>
        <taxon>Araneae</taxon>
        <taxon>Araneomorphae</taxon>
        <taxon>Entelegynae</taxon>
        <taxon>Araneoidea</taxon>
        <taxon>Araneidae</taxon>
        <taxon>Araneus</taxon>
    </lineage>
</organism>